<organism evidence="2">
    <name type="scientific">Tanacetum cinerariifolium</name>
    <name type="common">Dalmatian daisy</name>
    <name type="synonym">Chrysanthemum cinerariifolium</name>
    <dbReference type="NCBI Taxonomy" id="118510"/>
    <lineage>
        <taxon>Eukaryota</taxon>
        <taxon>Viridiplantae</taxon>
        <taxon>Streptophyta</taxon>
        <taxon>Embryophyta</taxon>
        <taxon>Tracheophyta</taxon>
        <taxon>Spermatophyta</taxon>
        <taxon>Magnoliopsida</taxon>
        <taxon>eudicotyledons</taxon>
        <taxon>Gunneridae</taxon>
        <taxon>Pentapetalae</taxon>
        <taxon>asterids</taxon>
        <taxon>campanulids</taxon>
        <taxon>Asterales</taxon>
        <taxon>Asteraceae</taxon>
        <taxon>Asteroideae</taxon>
        <taxon>Anthemideae</taxon>
        <taxon>Anthemidinae</taxon>
        <taxon>Tanacetum</taxon>
    </lineage>
</organism>
<proteinExistence type="predicted"/>
<evidence type="ECO:0000256" key="1">
    <source>
        <dbReference type="SAM" id="MobiDB-lite"/>
    </source>
</evidence>
<reference evidence="2" key="1">
    <citation type="journal article" date="2019" name="Sci. Rep.">
        <title>Draft genome of Tanacetum cinerariifolium, the natural source of mosquito coil.</title>
        <authorList>
            <person name="Yamashiro T."/>
            <person name="Shiraishi A."/>
            <person name="Satake H."/>
            <person name="Nakayama K."/>
        </authorList>
    </citation>
    <scope>NUCLEOTIDE SEQUENCE</scope>
</reference>
<feature type="region of interest" description="Disordered" evidence="1">
    <location>
        <begin position="257"/>
        <end position="294"/>
    </location>
</feature>
<feature type="region of interest" description="Disordered" evidence="1">
    <location>
        <begin position="1"/>
        <end position="79"/>
    </location>
</feature>
<evidence type="ECO:0000313" key="2">
    <source>
        <dbReference type="EMBL" id="GEU76420.1"/>
    </source>
</evidence>
<feature type="compositionally biased region" description="Acidic residues" evidence="1">
    <location>
        <begin position="41"/>
        <end position="79"/>
    </location>
</feature>
<protein>
    <submittedName>
        <fullName evidence="2">Uncharacterized protein</fullName>
    </submittedName>
</protein>
<comment type="caution">
    <text evidence="2">The sequence shown here is derived from an EMBL/GenBank/DDBJ whole genome shotgun (WGS) entry which is preliminary data.</text>
</comment>
<dbReference type="EMBL" id="BKCJ010007277">
    <property type="protein sequence ID" value="GEU76420.1"/>
    <property type="molecule type" value="Genomic_DNA"/>
</dbReference>
<accession>A0A6L2MRR2</accession>
<dbReference type="AlphaFoldDB" id="A0A6L2MRR2"/>
<feature type="compositionally biased region" description="Basic and acidic residues" evidence="1">
    <location>
        <begin position="275"/>
        <end position="294"/>
    </location>
</feature>
<name>A0A6L2MRR2_TANCI</name>
<gene>
    <name evidence="2" type="ORF">Tci_048398</name>
</gene>
<sequence length="294" mass="34279">MVNLPPPNNDPNVPKDKHAPAPEHALIDPIHVPIQPNEHLAEEEGDLEEELKEEEEPDDEEEEEAEEEDEEEMKAEEEEDMEFYGTFYVGEGSSATVINHALSKFYSPEPMINNPGALYARVKTLTKQMWDRFRVESSSFKRLEKNDMRMDSFDDDMTALDSALREKIQEMKKLMIRLKAAEEKAEYKYMEAEYNKNDFARVLRYYDDMRGWEYRVRNQLPLKRRYRERPYDPSTNTTSRPRCDDSYVMVRDNVVRTDAASDHGGEGVNTTTVVKDTREKKGDKRDDATTAKDS</sequence>